<keyword evidence="3" id="KW-0539">Nucleus</keyword>
<comment type="caution">
    <text evidence="8">The sequence shown here is derived from an EMBL/GenBank/DDBJ whole genome shotgun (WGS) entry which is preliminary data.</text>
</comment>
<evidence type="ECO:0000259" key="7">
    <source>
        <dbReference type="Pfam" id="PF25785"/>
    </source>
</evidence>
<evidence type="ECO:0000256" key="3">
    <source>
        <dbReference type="ARBA" id="ARBA00023242"/>
    </source>
</evidence>
<dbReference type="Pfam" id="PF25785">
    <property type="entry name" value="TPR"/>
    <property type="match status" value="1"/>
</dbReference>
<feature type="domain" description="NUA/TPR/MLP1-2-like" evidence="7">
    <location>
        <begin position="451"/>
        <end position="549"/>
    </location>
</feature>
<organism evidence="8 9">
    <name type="scientific">Ridgeia piscesae</name>
    <name type="common">Tubeworm</name>
    <dbReference type="NCBI Taxonomy" id="27915"/>
    <lineage>
        <taxon>Eukaryota</taxon>
        <taxon>Metazoa</taxon>
        <taxon>Spiralia</taxon>
        <taxon>Lophotrochozoa</taxon>
        <taxon>Annelida</taxon>
        <taxon>Polychaeta</taxon>
        <taxon>Sedentaria</taxon>
        <taxon>Canalipalpata</taxon>
        <taxon>Sabellida</taxon>
        <taxon>Siboglinidae</taxon>
        <taxon>Ridgeia</taxon>
    </lineage>
</organism>
<comment type="subcellular location">
    <subcellularLocation>
        <location evidence="1">Nucleus</location>
    </subcellularLocation>
</comment>
<dbReference type="GO" id="GO:0017056">
    <property type="term" value="F:structural constituent of nuclear pore"/>
    <property type="evidence" value="ECO:0007669"/>
    <property type="project" value="TreeGrafter"/>
</dbReference>
<dbReference type="AlphaFoldDB" id="A0AAD9P1C5"/>
<name>A0AAD9P1C5_RIDPI</name>
<gene>
    <name evidence="8" type="ORF">NP493_203g01012</name>
</gene>
<feature type="compositionally biased region" description="Polar residues" evidence="5">
    <location>
        <begin position="887"/>
        <end position="916"/>
    </location>
</feature>
<keyword evidence="2 4" id="KW-0175">Coiled coil</keyword>
<evidence type="ECO:0000256" key="4">
    <source>
        <dbReference type="SAM" id="Coils"/>
    </source>
</evidence>
<evidence type="ECO:0000313" key="8">
    <source>
        <dbReference type="EMBL" id="KAK2186358.1"/>
    </source>
</evidence>
<evidence type="ECO:0000256" key="2">
    <source>
        <dbReference type="ARBA" id="ARBA00023054"/>
    </source>
</evidence>
<sequence length="948" mass="108399">MGKSGSKLLAVEPNFDLSRLDEVPDDIRAAIERHISLQSDQIDELKSSYERLRVDSEQKCFELEKQLTVSNEKLQQESKSTTTLRQQVLELEKNFSGASQRLRETQDELFDATRILEELRRENAKVEAEKVELVEVLEKKNSEISTLTEEWKTFSVKLNETNQQRIEALAKVDEVETKSVTEQYQMSRLQQEMEHLRQQNEWLDGELREKTNQLLTVRKEKSSSVLELQAQLEEKTQEMAYLEETVQVLKRTGEENNVKIENYVQKLKESRELHTQIQEQYTHEVASQEKLLALYKEGASENEAKVSELTTAVIELQKHLKQASEAYTEIAAQRDKELEEASKVEQEKDEQITKLERELKDANDLLEAARKKGVVPLSEEGIEALSPSAAAASRLLKSGMTLTQEIEEKAPIMKAQREDYEHALQAVSQLTQQLNSAMLETEKLRVNTEEDSKRCREMTRANHRLQQQAADLSQQVRMLLKELEEARGRRVHLDISQDDQNVTCSDISSSSMVISDKLVTFRSIEELQEQNQKLLEVVRDLSEKLEERDTAVRDERTAELQARLDEAQEELKQMRESRERQTEMVSVVDVMVLSMPLTPGGRTTQPITSTPQTSADSPVVSGAQSDDTVDAKHQLTDTKNALKELQDQFNTYKREKADNDRMVSEQLEKFRQEASDLRVQNARLASQLEFSNERHKTLVSNIDIYKKEIAALRDKTQRYSVSVMKHEQTVSTQREDLLALQEKLSRAEVRCQSLEAHNAVLKSAETRLVQDRENILREKCSQNLLLANLQTIQVPYIDASNNLERAEFETKTKLTRQVESLRQENMQLQRKIDAAVSKNQTTITVLENRLGETRSHLEKQTAEADGTKRQIEELLQQIEHLKTQLAESTAMATASQSEPSTDTVNASVQQTSTAGSSPALEEEMKDLKAQLSQSATEVKGETCHQTLH</sequence>
<feature type="coiled-coil region" evidence="4">
    <location>
        <begin position="628"/>
        <end position="774"/>
    </location>
</feature>
<dbReference type="Proteomes" id="UP001209878">
    <property type="component" value="Unassembled WGS sequence"/>
</dbReference>
<feature type="coiled-coil region" evidence="4">
    <location>
        <begin position="413"/>
        <end position="489"/>
    </location>
</feature>
<evidence type="ECO:0000256" key="5">
    <source>
        <dbReference type="SAM" id="MobiDB-lite"/>
    </source>
</evidence>
<accession>A0AAD9P1C5</accession>
<feature type="coiled-coil region" evidence="4">
    <location>
        <begin position="88"/>
        <end position="280"/>
    </location>
</feature>
<keyword evidence="9" id="KW-1185">Reference proteome</keyword>
<dbReference type="GO" id="GO:0005643">
    <property type="term" value="C:nuclear pore"/>
    <property type="evidence" value="ECO:0007669"/>
    <property type="project" value="TreeGrafter"/>
</dbReference>
<evidence type="ECO:0000256" key="1">
    <source>
        <dbReference type="ARBA" id="ARBA00004123"/>
    </source>
</evidence>
<evidence type="ECO:0000259" key="6">
    <source>
        <dbReference type="Pfam" id="PF25481"/>
    </source>
</evidence>
<dbReference type="PANTHER" id="PTHR18898:SF2">
    <property type="entry name" value="NUCLEOPROTEIN TPR"/>
    <property type="match status" value="1"/>
</dbReference>
<proteinExistence type="predicted"/>
<dbReference type="Pfam" id="PF25481">
    <property type="entry name" value="Nucleoprot-TPR"/>
    <property type="match status" value="1"/>
</dbReference>
<feature type="region of interest" description="Disordered" evidence="5">
    <location>
        <begin position="599"/>
        <end position="624"/>
    </location>
</feature>
<dbReference type="InterPro" id="IPR057974">
    <property type="entry name" value="NUA/TPR/MLP1-2-like_dom"/>
</dbReference>
<feature type="coiled-coil region" evidence="4">
    <location>
        <begin position="306"/>
        <end position="372"/>
    </location>
</feature>
<evidence type="ECO:0000313" key="9">
    <source>
        <dbReference type="Proteomes" id="UP001209878"/>
    </source>
</evidence>
<evidence type="ECO:0008006" key="10">
    <source>
        <dbReference type="Google" id="ProtNLM"/>
    </source>
</evidence>
<reference evidence="8" key="1">
    <citation type="journal article" date="2023" name="Mol. Biol. Evol.">
        <title>Third-Generation Sequencing Reveals the Adaptive Role of the Epigenome in Three Deep-Sea Polychaetes.</title>
        <authorList>
            <person name="Perez M."/>
            <person name="Aroh O."/>
            <person name="Sun Y."/>
            <person name="Lan Y."/>
            <person name="Juniper S.K."/>
            <person name="Young C.R."/>
            <person name="Angers B."/>
            <person name="Qian P.Y."/>
        </authorList>
    </citation>
    <scope>NUCLEOTIDE SEQUENCE</scope>
    <source>
        <strain evidence="8">R07B-5</strain>
    </source>
</reference>
<feature type="compositionally biased region" description="Low complexity" evidence="5">
    <location>
        <begin position="603"/>
        <end position="614"/>
    </location>
</feature>
<dbReference type="EMBL" id="JAODUO010000203">
    <property type="protein sequence ID" value="KAK2186358.1"/>
    <property type="molecule type" value="Genomic_DNA"/>
</dbReference>
<dbReference type="GO" id="GO:0006406">
    <property type="term" value="P:mRNA export from nucleus"/>
    <property type="evidence" value="ECO:0007669"/>
    <property type="project" value="TreeGrafter"/>
</dbReference>
<protein>
    <recommendedName>
        <fullName evidence="10">Nucleoprotein TPR</fullName>
    </recommendedName>
</protein>
<feature type="domain" description="Nucleoprotein TPR/MPL1" evidence="6">
    <location>
        <begin position="179"/>
        <end position="254"/>
    </location>
</feature>
<feature type="coiled-coil region" evidence="4">
    <location>
        <begin position="524"/>
        <end position="584"/>
    </location>
</feature>
<dbReference type="GO" id="GO:1901673">
    <property type="term" value="P:regulation of mitotic spindle assembly"/>
    <property type="evidence" value="ECO:0007669"/>
    <property type="project" value="TreeGrafter"/>
</dbReference>
<dbReference type="PANTHER" id="PTHR18898">
    <property type="entry name" value="NUCLEOPROTEIN TPR-RELATED"/>
    <property type="match status" value="1"/>
</dbReference>
<feature type="region of interest" description="Disordered" evidence="5">
    <location>
        <begin position="887"/>
        <end position="948"/>
    </location>
</feature>
<dbReference type="InterPro" id="IPR057577">
    <property type="entry name" value="Nucleoprot-TPR/MLP1_dom"/>
</dbReference>